<dbReference type="AlphaFoldDB" id="A0A543D955"/>
<dbReference type="EMBL" id="VFPA01000004">
    <property type="protein sequence ID" value="TQM05874.1"/>
    <property type="molecule type" value="Genomic_DNA"/>
</dbReference>
<reference evidence="2 3" key="1">
    <citation type="submission" date="2019-06" db="EMBL/GenBank/DDBJ databases">
        <title>Sequencing the genomes of 1000 actinobacteria strains.</title>
        <authorList>
            <person name="Klenk H.-P."/>
        </authorList>
    </citation>
    <scope>NUCLEOTIDE SEQUENCE [LARGE SCALE GENOMIC DNA]</scope>
    <source>
        <strain evidence="2 3">DSM 45301</strain>
    </source>
</reference>
<organism evidence="2 3">
    <name type="scientific">Pseudonocardia kunmingensis</name>
    <dbReference type="NCBI Taxonomy" id="630975"/>
    <lineage>
        <taxon>Bacteria</taxon>
        <taxon>Bacillati</taxon>
        <taxon>Actinomycetota</taxon>
        <taxon>Actinomycetes</taxon>
        <taxon>Pseudonocardiales</taxon>
        <taxon>Pseudonocardiaceae</taxon>
        <taxon>Pseudonocardia</taxon>
    </lineage>
</organism>
<accession>A0A543D955</accession>
<keyword evidence="1" id="KW-1133">Transmembrane helix</keyword>
<evidence type="ECO:0000256" key="1">
    <source>
        <dbReference type="SAM" id="Phobius"/>
    </source>
</evidence>
<keyword evidence="3" id="KW-1185">Reference proteome</keyword>
<protein>
    <submittedName>
        <fullName evidence="2">Uncharacterized protein</fullName>
    </submittedName>
</protein>
<name>A0A543D955_9PSEU</name>
<keyword evidence="1" id="KW-0812">Transmembrane</keyword>
<proteinExistence type="predicted"/>
<evidence type="ECO:0000313" key="2">
    <source>
        <dbReference type="EMBL" id="TQM05874.1"/>
    </source>
</evidence>
<keyword evidence="1" id="KW-0472">Membrane</keyword>
<feature type="transmembrane region" description="Helical" evidence="1">
    <location>
        <begin position="73"/>
        <end position="90"/>
    </location>
</feature>
<feature type="transmembrane region" description="Helical" evidence="1">
    <location>
        <begin position="47"/>
        <end position="66"/>
    </location>
</feature>
<dbReference type="Proteomes" id="UP000315677">
    <property type="component" value="Unassembled WGS sequence"/>
</dbReference>
<feature type="transmembrane region" description="Helical" evidence="1">
    <location>
        <begin position="102"/>
        <end position="122"/>
    </location>
</feature>
<comment type="caution">
    <text evidence="2">The sequence shown here is derived from an EMBL/GenBank/DDBJ whole genome shotgun (WGS) entry which is preliminary data.</text>
</comment>
<gene>
    <name evidence="2" type="ORF">FB558_6095</name>
</gene>
<evidence type="ECO:0000313" key="3">
    <source>
        <dbReference type="Proteomes" id="UP000315677"/>
    </source>
</evidence>
<sequence>MVTMTGTLRTAVPLAALTVLLWWLVLPADWSVVPTADPQTHASPVTVGHWTAAATGLAALAAAGGWARGPGAALLGVALPAVALWCYRSATAEVIGANLWPVGALFLAPVVAAGVAAVAALGRTLRRRRERV</sequence>